<protein>
    <submittedName>
        <fullName evidence="1">Uncharacterized protein</fullName>
    </submittedName>
</protein>
<proteinExistence type="predicted"/>
<dbReference type="Proteomes" id="UP000012179">
    <property type="component" value="Chromosome"/>
</dbReference>
<gene>
    <name evidence="1" type="ORF">EBAPG3_009340</name>
</gene>
<name>A0A1W6SQ80_9PROT</name>
<dbReference type="AlphaFoldDB" id="A0A1W6SQ80"/>
<evidence type="ECO:0000313" key="1">
    <source>
        <dbReference type="EMBL" id="ARO87953.1"/>
    </source>
</evidence>
<evidence type="ECO:0000313" key="2">
    <source>
        <dbReference type="Proteomes" id="UP000012179"/>
    </source>
</evidence>
<sequence>MFNSLVRIELESLRFRQARLKDLFQRGAATAAELRQVEKDIEKIKTDAAKETSAAIVREANHTAVQYHFYSDPPSPWIVKK</sequence>
<accession>A0A1W6SQ80</accession>
<reference evidence="1 2" key="1">
    <citation type="journal article" date="2015" name="Int. J. Syst. Evol. Microbiol.">
        <title>Nitrosospira lacus sp. nov., a psychrotolerant, ammonia-oxidizing bacterium from sandy lake sediment.</title>
        <authorList>
            <person name="Urakawa H."/>
            <person name="Garcia J.C."/>
            <person name="Nielsen J.L."/>
            <person name="Le V.Q."/>
            <person name="Kozlowski J.A."/>
            <person name="Stein L.Y."/>
            <person name="Lim C.K."/>
            <person name="Pommerening-Roser A."/>
            <person name="Martens-Habbena W."/>
            <person name="Stahl D.A."/>
            <person name="Klotz M.G."/>
        </authorList>
    </citation>
    <scope>NUCLEOTIDE SEQUENCE [LARGE SCALE GENOMIC DNA]</scope>
    <source>
        <strain evidence="1 2">APG3</strain>
    </source>
</reference>
<dbReference type="EMBL" id="CP021106">
    <property type="protein sequence ID" value="ARO87953.1"/>
    <property type="molecule type" value="Genomic_DNA"/>
</dbReference>
<keyword evidence="2" id="KW-1185">Reference proteome</keyword>
<dbReference type="RefSeq" id="WP_004177976.1">
    <property type="nucleotide sequence ID" value="NZ_CP021106.3"/>
</dbReference>
<dbReference type="KEGG" id="nlc:EBAPG3_009340"/>
<organism evidence="1 2">
    <name type="scientific">Nitrosospira lacus</name>
    <dbReference type="NCBI Taxonomy" id="1288494"/>
    <lineage>
        <taxon>Bacteria</taxon>
        <taxon>Pseudomonadati</taxon>
        <taxon>Pseudomonadota</taxon>
        <taxon>Betaproteobacteria</taxon>
        <taxon>Nitrosomonadales</taxon>
        <taxon>Nitrosomonadaceae</taxon>
        <taxon>Nitrosospira</taxon>
    </lineage>
</organism>